<dbReference type="InterPro" id="IPR036412">
    <property type="entry name" value="HAD-like_sf"/>
</dbReference>
<dbReference type="InterPro" id="IPR050793">
    <property type="entry name" value="CMP-NeuNAc_synthase"/>
</dbReference>
<keyword evidence="6" id="KW-0460">Magnesium</keyword>
<dbReference type="GO" id="GO:0016787">
    <property type="term" value="F:hydrolase activity"/>
    <property type="evidence" value="ECO:0007669"/>
    <property type="project" value="UniProtKB-KW"/>
</dbReference>
<evidence type="ECO:0000256" key="5">
    <source>
        <dbReference type="ARBA" id="ARBA00022801"/>
    </source>
</evidence>
<sequence length="205" mass="22692">MQAENRQADIAVDRETLEKTFKHIDISRLSGETVERAKKVKFLVLDIDGVCTNGQLYINPRGETTKTFHVHDGIGIKTAFMAGIGVGIITGRKDTCVEARMRPLGVTEFFCGYYSKLEPLAELARNQRISYEEMAYLGDDIIDLDPLLRVGLPCAVANAREEVKNVASVVTKTRGGEGAVRELVEILLACQEKSPAALYWIHHNG</sequence>
<dbReference type="Pfam" id="PF08282">
    <property type="entry name" value="Hydrolase_3"/>
    <property type="match status" value="1"/>
</dbReference>
<dbReference type="PANTHER" id="PTHR21485:SF3">
    <property type="entry name" value="N-ACYLNEURAMINATE CYTIDYLYLTRANSFERASE"/>
    <property type="match status" value="1"/>
</dbReference>
<accession>A0ABY5XZP4</accession>
<dbReference type="CDD" id="cd01630">
    <property type="entry name" value="HAD_KDO-like"/>
    <property type="match status" value="1"/>
</dbReference>
<comment type="similarity">
    <text evidence="2">Belongs to the KdsC family.</text>
</comment>
<dbReference type="Proteomes" id="UP001058120">
    <property type="component" value="Chromosome"/>
</dbReference>
<evidence type="ECO:0000256" key="3">
    <source>
        <dbReference type="ARBA" id="ARBA00011881"/>
    </source>
</evidence>
<dbReference type="SFLD" id="SFLDG01138">
    <property type="entry name" value="C1.6.2:_Deoxy-d-mannose-octulo"/>
    <property type="match status" value="1"/>
</dbReference>
<proteinExistence type="inferred from homology"/>
<dbReference type="SUPFAM" id="SSF56784">
    <property type="entry name" value="HAD-like"/>
    <property type="match status" value="1"/>
</dbReference>
<keyword evidence="4" id="KW-0479">Metal-binding</keyword>
<gene>
    <name evidence="7" type="ORF">JBF11_07915</name>
</gene>
<evidence type="ECO:0000256" key="2">
    <source>
        <dbReference type="ARBA" id="ARBA00005893"/>
    </source>
</evidence>
<evidence type="ECO:0000256" key="4">
    <source>
        <dbReference type="ARBA" id="ARBA00022723"/>
    </source>
</evidence>
<dbReference type="EMBL" id="CP065938">
    <property type="protein sequence ID" value="UWX05370.1"/>
    <property type="molecule type" value="Genomic_DNA"/>
</dbReference>
<comment type="cofactor">
    <cofactor evidence="1">
        <name>Mg(2+)</name>
        <dbReference type="ChEBI" id="CHEBI:18420"/>
    </cofactor>
</comment>
<dbReference type="InterPro" id="IPR023214">
    <property type="entry name" value="HAD_sf"/>
</dbReference>
<dbReference type="PANTHER" id="PTHR21485">
    <property type="entry name" value="HAD SUPERFAMILY MEMBERS CMAS AND KDSC"/>
    <property type="match status" value="1"/>
</dbReference>
<dbReference type="Gene3D" id="3.40.50.1000">
    <property type="entry name" value="HAD superfamily/HAD-like"/>
    <property type="match status" value="1"/>
</dbReference>
<evidence type="ECO:0000256" key="6">
    <source>
        <dbReference type="ARBA" id="ARBA00022842"/>
    </source>
</evidence>
<keyword evidence="5 7" id="KW-0378">Hydrolase</keyword>
<evidence type="ECO:0000313" key="8">
    <source>
        <dbReference type="Proteomes" id="UP001058120"/>
    </source>
</evidence>
<protein>
    <submittedName>
        <fullName evidence="7">HAD hydrolase family protein</fullName>
    </submittedName>
</protein>
<evidence type="ECO:0000256" key="1">
    <source>
        <dbReference type="ARBA" id="ARBA00001946"/>
    </source>
</evidence>
<name>A0ABY5XZP4_9BACT</name>
<dbReference type="PIRSF" id="PIRSF006118">
    <property type="entry name" value="KDO8-P_Ptase"/>
    <property type="match status" value="1"/>
</dbReference>
<evidence type="ECO:0000313" key="7">
    <source>
        <dbReference type="EMBL" id="UWX05370.1"/>
    </source>
</evidence>
<organism evidence="7 8">
    <name type="scientific">Taurinivorans muris</name>
    <dbReference type="NCBI Taxonomy" id="2787751"/>
    <lineage>
        <taxon>Bacteria</taxon>
        <taxon>Pseudomonadati</taxon>
        <taxon>Thermodesulfobacteriota</taxon>
        <taxon>Desulfovibrionia</taxon>
        <taxon>Desulfovibrionales</taxon>
        <taxon>Desulfovibrionaceae</taxon>
        <taxon>Taurinivorans</taxon>
    </lineage>
</organism>
<keyword evidence="8" id="KW-1185">Reference proteome</keyword>
<dbReference type="NCBIfam" id="TIGR01670">
    <property type="entry name" value="KdsC-phosphatas"/>
    <property type="match status" value="1"/>
</dbReference>
<dbReference type="SFLD" id="SFLDG01136">
    <property type="entry name" value="C1.6:_Phosphoserine_Phosphatas"/>
    <property type="match status" value="1"/>
</dbReference>
<dbReference type="SFLD" id="SFLDS00003">
    <property type="entry name" value="Haloacid_Dehalogenase"/>
    <property type="match status" value="1"/>
</dbReference>
<reference evidence="7" key="1">
    <citation type="submission" date="2020-12" db="EMBL/GenBank/DDBJ databases">
        <title>Taurinivorans muris gen. nov., sp. nov., fundamental and realized metabolic niche of a ubiquitous sulfidogenic bacterium in the murine intestine.</title>
        <authorList>
            <person name="Ye H."/>
            <person name="Hanson B.T."/>
            <person name="Loy A."/>
        </authorList>
    </citation>
    <scope>NUCLEOTIDE SEQUENCE</scope>
    <source>
        <strain evidence="7">LT0009</strain>
    </source>
</reference>
<comment type="subunit">
    <text evidence="3">Homotetramer.</text>
</comment>
<dbReference type="InterPro" id="IPR010023">
    <property type="entry name" value="KdsC_fam"/>
</dbReference>
<dbReference type="RefSeq" id="WP_334314946.1">
    <property type="nucleotide sequence ID" value="NZ_CP065938.1"/>
</dbReference>